<organism evidence="1">
    <name type="scientific">Micromonospora carbonacea</name>
    <dbReference type="NCBI Taxonomy" id="47853"/>
    <lineage>
        <taxon>Bacteria</taxon>
        <taxon>Bacillati</taxon>
        <taxon>Actinomycetota</taxon>
        <taxon>Actinomycetes</taxon>
        <taxon>Micromonosporales</taxon>
        <taxon>Micromonosporaceae</taxon>
        <taxon>Micromonospora</taxon>
    </lineage>
</organism>
<sequence>MIDKRRSTAVFRGLLAATVLPGRRVGVDLLGAEVGDGAAPADPMIRP</sequence>
<evidence type="ECO:0000313" key="1">
    <source>
        <dbReference type="EMBL" id="QLJ99236.1"/>
    </source>
</evidence>
<reference evidence="1" key="1">
    <citation type="submission" date="2020-08" db="EMBL/GenBank/DDBJ databases">
        <title>A bifunctional nitrone conjugated secondary metabolite targeting the ribosome.</title>
        <authorList>
            <person name="Limbrick E.M."/>
            <person name="Graf M."/>
            <person name="Derewacz D.K."/>
            <person name="Nguyen F."/>
            <person name="Spraggins J.M."/>
            <person name="Wieland M."/>
            <person name="Ynigez-Gutierrez A.E."/>
            <person name="Reisman B.J."/>
            <person name="Zinshteyn B."/>
            <person name="McCulloch K."/>
            <person name="Iverson T.M."/>
            <person name="Green R."/>
            <person name="Wilson D.N."/>
            <person name="Bachmann B.O."/>
        </authorList>
    </citation>
    <scope>NUCLEOTIDE SEQUENCE</scope>
    <source>
        <strain evidence="1">Africana</strain>
    </source>
</reference>
<protein>
    <submittedName>
        <fullName evidence="1">Uncharacterized protein</fullName>
    </submittedName>
</protein>
<gene>
    <name evidence="1" type="ORF">HZU44_03465</name>
</gene>
<name>A0A7D5YGZ0_9ACTN</name>
<proteinExistence type="predicted"/>
<accession>A0A7D5YGZ0</accession>
<dbReference type="AlphaFoldDB" id="A0A7D5YGZ0"/>
<dbReference type="EMBL" id="CP058905">
    <property type="protein sequence ID" value="QLJ99236.1"/>
    <property type="molecule type" value="Genomic_DNA"/>
</dbReference>